<evidence type="ECO:0000256" key="1">
    <source>
        <dbReference type="ARBA" id="ARBA00023157"/>
    </source>
</evidence>
<dbReference type="Gene3D" id="2.10.25.10">
    <property type="entry name" value="Laminin"/>
    <property type="match status" value="1"/>
</dbReference>
<protein>
    <submittedName>
        <fullName evidence="4">Putative EGF-like domain protein</fullName>
    </submittedName>
</protein>
<dbReference type="Gene3D" id="2.170.300.10">
    <property type="entry name" value="Tie2 ligand-binding domain superfamily"/>
    <property type="match status" value="1"/>
</dbReference>
<dbReference type="Pfam" id="PF23106">
    <property type="entry name" value="EGF_Teneurin"/>
    <property type="match status" value="1"/>
</dbReference>
<feature type="disulfide bond" evidence="2">
    <location>
        <begin position="284"/>
        <end position="293"/>
    </location>
</feature>
<dbReference type="PROSITE" id="PS01186">
    <property type="entry name" value="EGF_2"/>
    <property type="match status" value="1"/>
</dbReference>
<accession>V6TS14</accession>
<evidence type="ECO:0000313" key="5">
    <source>
        <dbReference type="Proteomes" id="UP000018320"/>
    </source>
</evidence>
<evidence type="ECO:0000313" key="4">
    <source>
        <dbReference type="EMBL" id="ESU39810.1"/>
    </source>
</evidence>
<dbReference type="InterPro" id="IPR000742">
    <property type="entry name" value="EGF"/>
</dbReference>
<proteinExistence type="predicted"/>
<feature type="non-terminal residue" evidence="4">
    <location>
        <position position="1"/>
    </location>
</feature>
<keyword evidence="2" id="KW-0245">EGF-like domain</keyword>
<dbReference type="PROSITE" id="PS00022">
    <property type="entry name" value="EGF_1"/>
    <property type="match status" value="1"/>
</dbReference>
<dbReference type="VEuPathDB" id="GiardiaDB:DHA2_151368"/>
<dbReference type="PROSITE" id="PS50026">
    <property type="entry name" value="EGF_3"/>
    <property type="match status" value="1"/>
</dbReference>
<dbReference type="InterPro" id="IPR013111">
    <property type="entry name" value="EGF_extracell"/>
</dbReference>
<gene>
    <name evidence="4" type="ORF">DHA2_151368</name>
</gene>
<feature type="disulfide bond" evidence="2">
    <location>
        <begin position="265"/>
        <end position="282"/>
    </location>
</feature>
<feature type="domain" description="EGF-like" evidence="3">
    <location>
        <begin position="256"/>
        <end position="294"/>
    </location>
</feature>
<dbReference type="AlphaFoldDB" id="V6TS14"/>
<reference evidence="4 5" key="2">
    <citation type="journal article" date="2013" name="Genome Biol. Evol.">
        <title>Genome sequencing of Giardia lamblia genotypes A2 and B isolates (DH and GS) and comparative analysis with the genomes of genotypes A1 and E (WB and Pig).</title>
        <authorList>
            <person name="Adam R.D."/>
            <person name="Dahlstrom E.W."/>
            <person name="Martens C.A."/>
            <person name="Bruno D.P."/>
            <person name="Barbian K.D."/>
            <person name="Ricklefs S.M."/>
            <person name="Hernandez M.M."/>
            <person name="Narla N.P."/>
            <person name="Patel R.B."/>
            <person name="Porcella S.F."/>
            <person name="Nash T.E."/>
        </authorList>
    </citation>
    <scope>NUCLEOTIDE SEQUENCE [LARGE SCALE GENOMIC DNA]</scope>
    <source>
        <strain evidence="4 5">DH</strain>
    </source>
</reference>
<dbReference type="VEuPathDB" id="GiardiaDB:QR46_2832"/>
<dbReference type="Proteomes" id="UP000018320">
    <property type="component" value="Unassembled WGS sequence"/>
</dbReference>
<organism evidence="4 5">
    <name type="scientific">Giardia intestinalis</name>
    <name type="common">Giardia lamblia</name>
    <dbReference type="NCBI Taxonomy" id="5741"/>
    <lineage>
        <taxon>Eukaryota</taxon>
        <taxon>Metamonada</taxon>
        <taxon>Diplomonadida</taxon>
        <taxon>Hexamitidae</taxon>
        <taxon>Giardiinae</taxon>
        <taxon>Giardia</taxon>
    </lineage>
</organism>
<dbReference type="VEuPathDB" id="GiardiaDB:GL50803_0037421"/>
<reference evidence="5" key="1">
    <citation type="submission" date="2012-02" db="EMBL/GenBank/DDBJ databases">
        <title>Genome sequencing of Giardia lamblia Genotypes A2 and B isolates (DH and GS) and comparative analysis with the genomes of Genotypes A1 and E (WB and Pig).</title>
        <authorList>
            <person name="Adam R."/>
            <person name="Dahlstrom E."/>
            <person name="Martens C."/>
            <person name="Bruno D."/>
            <person name="Barbian K."/>
            <person name="Porcella S.F."/>
            <person name="Nash T."/>
        </authorList>
    </citation>
    <scope>NUCLEOTIDE SEQUENCE</scope>
    <source>
        <strain evidence="5">DH</strain>
    </source>
</reference>
<name>V6TS14_GIAIN</name>
<evidence type="ECO:0000256" key="2">
    <source>
        <dbReference type="PROSITE-ProRule" id="PRU00076"/>
    </source>
</evidence>
<evidence type="ECO:0000259" key="3">
    <source>
        <dbReference type="PROSITE" id="PS50026"/>
    </source>
</evidence>
<sequence length="406" mass="43125">VLSWVHGAYLLTLFGSLPAPFQLFNLLSLAMQILIWGGLLCNALPTIVCPPGTRKVDSTCIPESCVTEYPDGTLGECGDAGLCVLTAYGAYDCSCISGCTAIDFVCYSQDCLTGGDPSNICSGHGFCRAGLCECDPRYYGVSCEHIKPVCDEGTLFAQDGCHPRNCVSNEQLCSSVDSSLGRCLLQPVPHCHCSPQAALLESELCYPLTCIRNGIPCLNGRCTKQIVDDVATYSCVCDKGFQLVENRCVASECVIEVRSSLLTECSGNGVCTYDAGRSAHFCACHAPYKGIYCDACSEASIYMSSRDRCIPKSCISYPVNSSTPLECSNYGSCFMVSGDSDGPELYACTCTEDLPINTASMCYSTACITDAELNEVCGNHGVCIAGACVCVSGWTGPLCTELAQNI</sequence>
<keyword evidence="1 2" id="KW-1015">Disulfide bond</keyword>
<dbReference type="VEuPathDB" id="GiardiaDB:GL50581_1096"/>
<dbReference type="Pfam" id="PF07974">
    <property type="entry name" value="EGF_2"/>
    <property type="match status" value="1"/>
</dbReference>
<dbReference type="SMART" id="SM00181">
    <property type="entry name" value="EGF"/>
    <property type="match status" value="4"/>
</dbReference>
<dbReference type="SUPFAM" id="SSF57196">
    <property type="entry name" value="EGF/Laminin"/>
    <property type="match status" value="2"/>
</dbReference>
<comment type="caution">
    <text evidence="2">Lacks conserved residue(s) required for the propagation of feature annotation.</text>
</comment>
<comment type="caution">
    <text evidence="4">The sequence shown here is derived from an EMBL/GenBank/DDBJ whole genome shotgun (WGS) entry which is preliminary data.</text>
</comment>
<dbReference type="EMBL" id="AHGT01000001">
    <property type="protein sequence ID" value="ESU39810.1"/>
    <property type="molecule type" value="Genomic_DNA"/>
</dbReference>